<keyword evidence="2" id="KW-0227">DNA damage</keyword>
<feature type="compositionally biased region" description="Basic and acidic residues" evidence="3">
    <location>
        <begin position="834"/>
        <end position="844"/>
    </location>
</feature>
<dbReference type="Pfam" id="PF01119">
    <property type="entry name" value="DNA_mis_repair"/>
    <property type="match status" value="1"/>
</dbReference>
<feature type="non-terminal residue" evidence="5">
    <location>
        <position position="2084"/>
    </location>
</feature>
<proteinExistence type="inferred from homology"/>
<name>A0AAV4AD37_9GAST</name>
<feature type="compositionally biased region" description="Basic and acidic residues" evidence="3">
    <location>
        <begin position="1570"/>
        <end position="1580"/>
    </location>
</feature>
<dbReference type="InterPro" id="IPR013507">
    <property type="entry name" value="DNA_mismatch_S5_2-like"/>
</dbReference>
<feature type="region of interest" description="Disordered" evidence="3">
    <location>
        <begin position="1654"/>
        <end position="1684"/>
    </location>
</feature>
<evidence type="ECO:0000256" key="1">
    <source>
        <dbReference type="ARBA" id="ARBA00006082"/>
    </source>
</evidence>
<dbReference type="GO" id="GO:0140664">
    <property type="term" value="F:ATP-dependent DNA damage sensor activity"/>
    <property type="evidence" value="ECO:0007669"/>
    <property type="project" value="InterPro"/>
</dbReference>
<feature type="compositionally biased region" description="Basic and acidic residues" evidence="3">
    <location>
        <begin position="1672"/>
        <end position="1683"/>
    </location>
</feature>
<comment type="caution">
    <text evidence="5">The sequence shown here is derived from an EMBL/GenBank/DDBJ whole genome shotgun (WGS) entry which is preliminary data.</text>
</comment>
<dbReference type="InterPro" id="IPR036890">
    <property type="entry name" value="HATPase_C_sf"/>
</dbReference>
<evidence type="ECO:0000313" key="6">
    <source>
        <dbReference type="Proteomes" id="UP000735302"/>
    </source>
</evidence>
<evidence type="ECO:0000256" key="2">
    <source>
        <dbReference type="ARBA" id="ARBA00022763"/>
    </source>
</evidence>
<dbReference type="InterPro" id="IPR038973">
    <property type="entry name" value="MutL/Mlh/Pms-like"/>
</dbReference>
<feature type="compositionally biased region" description="Low complexity" evidence="3">
    <location>
        <begin position="1249"/>
        <end position="1261"/>
    </location>
</feature>
<comment type="similarity">
    <text evidence="1">Belongs to the DNA mismatch repair MutL/HexB family.</text>
</comment>
<evidence type="ECO:0000259" key="4">
    <source>
        <dbReference type="SMART" id="SM01340"/>
    </source>
</evidence>
<feature type="region of interest" description="Disordered" evidence="3">
    <location>
        <begin position="762"/>
        <end position="798"/>
    </location>
</feature>
<dbReference type="SUPFAM" id="SSF54211">
    <property type="entry name" value="Ribosomal protein S5 domain 2-like"/>
    <property type="match status" value="1"/>
</dbReference>
<dbReference type="PANTHER" id="PTHR10073:SF47">
    <property type="entry name" value="DNA MISMATCH REPAIR PROTEIN MLH3"/>
    <property type="match status" value="1"/>
</dbReference>
<feature type="region of interest" description="Disordered" evidence="3">
    <location>
        <begin position="1249"/>
        <end position="1326"/>
    </location>
</feature>
<dbReference type="PANTHER" id="PTHR10073">
    <property type="entry name" value="DNA MISMATCH REPAIR PROTEIN MLH, PMS, MUTL"/>
    <property type="match status" value="1"/>
</dbReference>
<dbReference type="GO" id="GO:0005524">
    <property type="term" value="F:ATP binding"/>
    <property type="evidence" value="ECO:0007669"/>
    <property type="project" value="InterPro"/>
</dbReference>
<feature type="compositionally biased region" description="Polar residues" evidence="3">
    <location>
        <begin position="1274"/>
        <end position="1326"/>
    </location>
</feature>
<feature type="region of interest" description="Disordered" evidence="3">
    <location>
        <begin position="1537"/>
        <end position="1580"/>
    </location>
</feature>
<accession>A0AAV4AD37</accession>
<feature type="region of interest" description="Disordered" evidence="3">
    <location>
        <begin position="834"/>
        <end position="867"/>
    </location>
</feature>
<feature type="region of interest" description="Disordered" evidence="3">
    <location>
        <begin position="671"/>
        <end position="699"/>
    </location>
</feature>
<protein>
    <submittedName>
        <fullName evidence="5">DNA mismatch repair protein mutl</fullName>
    </submittedName>
</protein>
<dbReference type="GO" id="GO:0016887">
    <property type="term" value="F:ATP hydrolysis activity"/>
    <property type="evidence" value="ECO:0007669"/>
    <property type="project" value="InterPro"/>
</dbReference>
<dbReference type="GO" id="GO:0032300">
    <property type="term" value="C:mismatch repair complex"/>
    <property type="evidence" value="ECO:0007669"/>
    <property type="project" value="InterPro"/>
</dbReference>
<dbReference type="Gene3D" id="3.30.565.10">
    <property type="entry name" value="Histidine kinase-like ATPase, C-terminal domain"/>
    <property type="match status" value="1"/>
</dbReference>
<dbReference type="EMBL" id="BLXT01003735">
    <property type="protein sequence ID" value="GFO04124.1"/>
    <property type="molecule type" value="Genomic_DNA"/>
</dbReference>
<dbReference type="GO" id="GO:0006298">
    <property type="term" value="P:mismatch repair"/>
    <property type="evidence" value="ECO:0007669"/>
    <property type="project" value="InterPro"/>
</dbReference>
<reference evidence="5 6" key="1">
    <citation type="journal article" date="2021" name="Elife">
        <title>Chloroplast acquisition without the gene transfer in kleptoplastic sea slugs, Plakobranchus ocellatus.</title>
        <authorList>
            <person name="Maeda T."/>
            <person name="Takahashi S."/>
            <person name="Yoshida T."/>
            <person name="Shimamura S."/>
            <person name="Takaki Y."/>
            <person name="Nagai Y."/>
            <person name="Toyoda A."/>
            <person name="Suzuki Y."/>
            <person name="Arimoto A."/>
            <person name="Ishii H."/>
            <person name="Satoh N."/>
            <person name="Nishiyama T."/>
            <person name="Hasebe M."/>
            <person name="Maruyama T."/>
            <person name="Minagawa J."/>
            <person name="Obokata J."/>
            <person name="Shigenobu S."/>
        </authorList>
    </citation>
    <scope>NUCLEOTIDE SEQUENCE [LARGE SCALE GENOMIC DNA]</scope>
</reference>
<feature type="compositionally biased region" description="Basic and acidic residues" evidence="3">
    <location>
        <begin position="1867"/>
        <end position="1897"/>
    </location>
</feature>
<dbReference type="Gene3D" id="3.30.230.10">
    <property type="match status" value="1"/>
</dbReference>
<feature type="region of interest" description="Disordered" evidence="3">
    <location>
        <begin position="1843"/>
        <end position="1898"/>
    </location>
</feature>
<dbReference type="InterPro" id="IPR020568">
    <property type="entry name" value="Ribosomal_Su5_D2-typ_SF"/>
</dbReference>
<dbReference type="GO" id="GO:0030983">
    <property type="term" value="F:mismatched DNA binding"/>
    <property type="evidence" value="ECO:0007669"/>
    <property type="project" value="InterPro"/>
</dbReference>
<dbReference type="InterPro" id="IPR014721">
    <property type="entry name" value="Ribsml_uS5_D2-typ_fold_subgr"/>
</dbReference>
<evidence type="ECO:0000313" key="5">
    <source>
        <dbReference type="EMBL" id="GFO04124.1"/>
    </source>
</evidence>
<sequence>MQYKYSTSKCHSVEDLENLKYFGYRGEALASLATASLLLEITSRAANTSLTFTKPFHHGKAQALVPASAPRPCVGTTITAFDLFHNLPVRRKRLSEALEMEAIRYRLSGIALMWPQISFSLRDDSAGHVILQTHKCSGVAAAFSNIFTPARARKLMQVESVQKDEFRISGLVSIEGYSRKDLQFVFVNKRLVLKSSIHKQVNKILRHSLILRKKALTTEITVKLPTVGDGTGGSPTKQGDRYGIFVISIECPYKAYDITFDPSKTLIEFRDWPKVIRLLQDMLYPFLRKHNLIASNECFTPSLPLELGSFASEDYNNDASSENSESDRAQVAEASKGFSHLSRYSKDICIMDTNNGILSKSAHRLRKQAGNEILVKPGDGNTNQNNASLRNASERSSNADCRPVETPIGDHTTEFTCPIAQSFGNKQTNNISKYDRIQEYERHNDVATNEERTIVQGTGLYQNEELPTNILKGIPYKTSKSEVLHHLVPCDKACCPKENYSKVKFDTSKAENVKNHEQDFKRKEITLSAGSYTSTLRILREGVRSQNVSGSSNELKAPRIITNTLQQLKRTARQAVRELGDLYKTPERKILKVQTEKEACESINGEQTKVEEAPGQRCGVICPNKSTFVSNVNQSNLKVIKQKTSASGMENLCTAEEKSRAKLITSQAKSSDCNESVSSSDNGCNDSKPKMTVPRNNNTQTICTPGSFLKHRKCHERDSTSCEKESMVFSNCSSDMFARTDRQANDVGNSKPFLRPMKATLGPEIFSSTSPDTGRDMSNCCSGSKHVEGKRKSPQKLNHSSKLAKLIRNEADKSSQKVKSKSFFHGYHYKKSNKIGESKPDLNNKSKKSFLGSHKLQQCKGKSDHSDLNLNHWMSNAKQQVHNESIPDKLGTESLSHLASHADQPSLSIVNHPGGEELSCYDTRDGVGTSSLPSHLQQKNLSFQQSALIGYKRKCTSQTQSLLSESDERQRKVASCCLCSTCHNHGCCKSSYHDVLPFSKYKSPENTVSEMAGPKLSVILSLPIAHSRSADTEARPPDVDEHSDNIKVHQNCPFPTEKTLLISPEAVGGKSSVDVTEDVPLVNASLWSEGFDMSSQKPLQLSMDSRSQLSPQYRPDINKSFSSPSLLSQGFSVNKTNCTPEAIDKLTCSEESQLSPVLRDIECKEVSINAVLKKKDCSKDKSKEACPPCASICTDFIDKSICDEELEEFSGAFLSGSDSDIYLQVSPTQKQVESWAEDVTILLNDTSYSHSNSSHKIGSSNTNETENKMKKIPSTKNSQLINTSLSASVQSDQDVQNRNVQSSAATGNQSGPFDNPSTPKNRESLTNGNDIYLAISDQKTNAPNPNMDKVISVPEHYFKQNKNVDYEILKTKTTLQKTKQTSKDLVIETVSQSAIGDAQESLEYRENNQKASDSDVDLQNGQVPGTSTVHDSLSNSADAVKLISMSDKSYLLNNIFDTDLIVQNEQEGKMQEEEMVEEDSYSRKLVQSSGNLNVDSFSVFKQTSSLLNNAADSARDNEVFKAKLIALNGSESLFDDSKSLNRLSNTSTSENASSLKDARSPSHSQNIEGKNGEENAEAKDCSHADSFIHKEKDTLNGKLVAVNGSESLFDDSENMHGVIDTNHYSNVEDLKFYSERSPSQPQVMNKSNYEQTKESKVTDGHDIPPSLGIVGNEKHMTKRDPRDQSSLTIKIPNQELDIEVSETCNNAKQVQSTLGRKLMETNERVREHFSGLNNLQRHQSTEFVANVTSSKNLREPLSVSAALGSGIITSSLSLLRRQAFISADTQISNNSDKAENSTLSCDSFLERKTSDDDIINAAECFDLENTLAVNVIPGRSYCCSSDNGRPNNEKEVTTCLPKQSSVGQGKASKDQEQMKEKVHQIDNSARNKNEQTSEAETRLSATKACWSEEIDSLTGRKLYVNNLSGHTVTEDQWPQKSSQSLRKMMATLPTNAELQSKLKDFEQLQPLSASGKQVIADVISIHADEIETETYSKWREGKELTYEKEAGIDTTTLLSKWNNPTFFHVKTPSLEAALCPNGEAAKSCFNSLSMIEFTKNILEKVTVIGQVDNKFIACEVEHCETKFK</sequence>
<organism evidence="5 6">
    <name type="scientific">Plakobranchus ocellatus</name>
    <dbReference type="NCBI Taxonomy" id="259542"/>
    <lineage>
        <taxon>Eukaryota</taxon>
        <taxon>Metazoa</taxon>
        <taxon>Spiralia</taxon>
        <taxon>Lophotrochozoa</taxon>
        <taxon>Mollusca</taxon>
        <taxon>Gastropoda</taxon>
        <taxon>Heterobranchia</taxon>
        <taxon>Euthyneura</taxon>
        <taxon>Panpulmonata</taxon>
        <taxon>Sacoglossa</taxon>
        <taxon>Placobranchoidea</taxon>
        <taxon>Plakobranchidae</taxon>
        <taxon>Plakobranchus</taxon>
    </lineage>
</organism>
<keyword evidence="6" id="KW-1185">Reference proteome</keyword>
<feature type="compositionally biased region" description="Polar residues" evidence="3">
    <location>
        <begin position="1540"/>
        <end position="1554"/>
    </location>
</feature>
<feature type="domain" description="DNA mismatch repair protein S5" evidence="4">
    <location>
        <begin position="143"/>
        <end position="288"/>
    </location>
</feature>
<evidence type="ECO:0000256" key="3">
    <source>
        <dbReference type="SAM" id="MobiDB-lite"/>
    </source>
</evidence>
<dbReference type="SUPFAM" id="SSF55874">
    <property type="entry name" value="ATPase domain of HSP90 chaperone/DNA topoisomerase II/histidine kinase"/>
    <property type="match status" value="1"/>
</dbReference>
<dbReference type="SMART" id="SM01340">
    <property type="entry name" value="DNA_mis_repair"/>
    <property type="match status" value="1"/>
</dbReference>
<feature type="compositionally biased region" description="Polar residues" evidence="3">
    <location>
        <begin position="380"/>
        <end position="399"/>
    </location>
</feature>
<dbReference type="Proteomes" id="UP000735302">
    <property type="component" value="Unassembled WGS sequence"/>
</dbReference>
<feature type="compositionally biased region" description="Low complexity" evidence="3">
    <location>
        <begin position="671"/>
        <end position="682"/>
    </location>
</feature>
<feature type="region of interest" description="Disordered" evidence="3">
    <location>
        <begin position="375"/>
        <end position="400"/>
    </location>
</feature>
<gene>
    <name evidence="5" type="ORF">PoB_003062900</name>
</gene>